<evidence type="ECO:0000256" key="4">
    <source>
        <dbReference type="SAM" id="SignalP"/>
    </source>
</evidence>
<dbReference type="GO" id="GO:0005975">
    <property type="term" value="P:carbohydrate metabolic process"/>
    <property type="evidence" value="ECO:0007669"/>
    <property type="project" value="InterPro"/>
</dbReference>
<dbReference type="EMBL" id="VWXT01000128">
    <property type="protein sequence ID" value="KAA6181611.1"/>
    <property type="molecule type" value="Genomic_DNA"/>
</dbReference>
<accession>A0A5M8FEY8</accession>
<dbReference type="Pfam" id="PF03067">
    <property type="entry name" value="LPMO_10"/>
    <property type="match status" value="1"/>
</dbReference>
<dbReference type="PANTHER" id="PTHR34823:SF1">
    <property type="entry name" value="CHITIN-BINDING TYPE-4 DOMAIN-CONTAINING PROTEIN"/>
    <property type="match status" value="1"/>
</dbReference>
<dbReference type="Proteomes" id="UP000323909">
    <property type="component" value="Unassembled WGS sequence"/>
</dbReference>
<dbReference type="InterPro" id="IPR014756">
    <property type="entry name" value="Ig_E-set"/>
</dbReference>
<name>A0A5M8FEY8_PSEVE</name>
<dbReference type="CDD" id="cd12214">
    <property type="entry name" value="ChiA1_BD"/>
    <property type="match status" value="1"/>
</dbReference>
<dbReference type="InterPro" id="IPR041029">
    <property type="entry name" value="GbpA_2"/>
</dbReference>
<evidence type="ECO:0000313" key="6">
    <source>
        <dbReference type="EMBL" id="KAA6181611.1"/>
    </source>
</evidence>
<dbReference type="GO" id="GO:0008061">
    <property type="term" value="F:chitin binding"/>
    <property type="evidence" value="ECO:0007669"/>
    <property type="project" value="UniProtKB-KW"/>
</dbReference>
<dbReference type="GO" id="GO:0004553">
    <property type="term" value="F:hydrolase activity, hydrolyzing O-glycosyl compounds"/>
    <property type="evidence" value="ECO:0007669"/>
    <property type="project" value="InterPro"/>
</dbReference>
<dbReference type="SMART" id="SM00495">
    <property type="entry name" value="ChtBD3"/>
    <property type="match status" value="1"/>
</dbReference>
<evidence type="ECO:0000259" key="5">
    <source>
        <dbReference type="SMART" id="SM00495"/>
    </source>
</evidence>
<sequence length="508" mass="54211">MNNYTKKLCKWVLAALCLAPALGWAHGALDTPPSRAVNCQVTGGFWQSQDGSAIVDRGCREASLASFRTPAEWAFPAQQWHEVAHIPHIHHPTLAQIQGIIKDGQICAANDPKKASLDFPTPNWTKTSVVPGQSLTMRLIGTAPHVPSTFYPFITRPGFNTATDVLTWSDLIPLGQPENFTVANTNWQTPPAISASGYFLITRPIPSSASGNGLIVGIWVRDDPAGEFFISCSDVKFQGGTVPDPLTPIGPFINADMQALKPGDKVHYRIFASSGQRNELVDIIHDINPTNLAPSRWGAELAAKVPPSVAQIGILNNGAVRFDPADPLSNLTYVIDPGATDAMSIITEGGPGPVNPAAPVARITGPTSLKSGQAFTFSGTGSTGSNGKLLFHWTVPGMEGAQDGATVSGTAYKVTQPTTFKARLNVRDQQNGKTSQAEFDFTVSPASGGEDYPAYKEGTPYKAGDIVTNQGKNYRCKPHPYTAWCAGAAWAYAPGSGTAWEQAWDEVQ</sequence>
<dbReference type="SUPFAM" id="SSF81296">
    <property type="entry name" value="E set domains"/>
    <property type="match status" value="1"/>
</dbReference>
<dbReference type="InterPro" id="IPR051024">
    <property type="entry name" value="GlcNAc_Chitin_IntDeg"/>
</dbReference>
<feature type="domain" description="Chitin-binding type-3" evidence="5">
    <location>
        <begin position="452"/>
        <end position="503"/>
    </location>
</feature>
<reference evidence="6 7" key="1">
    <citation type="submission" date="2019-09" db="EMBL/GenBank/DDBJ databases">
        <title>Genomic sequencing of 4 copper resistant soil isolates.</title>
        <authorList>
            <person name="Havryliuk O."/>
        </authorList>
    </citation>
    <scope>NUCLEOTIDE SEQUENCE [LARGE SCALE GENOMIC DNA]</scope>
    <source>
        <strain evidence="6 7">UKR4</strain>
    </source>
</reference>
<dbReference type="InterPro" id="IPR003610">
    <property type="entry name" value="CBM5/12"/>
</dbReference>
<dbReference type="RefSeq" id="WP_150054106.1">
    <property type="nucleotide sequence ID" value="NZ_VWXT01000128.1"/>
</dbReference>
<keyword evidence="2" id="KW-0147">Chitin-binding</keyword>
<protein>
    <submittedName>
        <fullName evidence="6">Chitin-binding protein</fullName>
    </submittedName>
</protein>
<gene>
    <name evidence="6" type="ORF">F3K53_09810</name>
</gene>
<feature type="chain" id="PRO_5024294834" evidence="4">
    <location>
        <begin position="26"/>
        <end position="508"/>
    </location>
</feature>
<dbReference type="InterPro" id="IPR013783">
    <property type="entry name" value="Ig-like_fold"/>
</dbReference>
<proteinExistence type="predicted"/>
<evidence type="ECO:0000256" key="3">
    <source>
        <dbReference type="ARBA" id="ARBA00022729"/>
    </source>
</evidence>
<keyword evidence="3 4" id="KW-0732">Signal</keyword>
<evidence type="ECO:0000313" key="7">
    <source>
        <dbReference type="Proteomes" id="UP000323909"/>
    </source>
</evidence>
<dbReference type="Gene3D" id="2.70.50.50">
    <property type="entry name" value="chitin-binding protein cbp21"/>
    <property type="match status" value="1"/>
</dbReference>
<dbReference type="CDD" id="cd21177">
    <property type="entry name" value="LPMO_AA10"/>
    <property type="match status" value="1"/>
</dbReference>
<dbReference type="Gene3D" id="2.60.40.10">
    <property type="entry name" value="Immunoglobulins"/>
    <property type="match status" value="1"/>
</dbReference>
<organism evidence="6 7">
    <name type="scientific">Pseudomonas veronii</name>
    <dbReference type="NCBI Taxonomy" id="76761"/>
    <lineage>
        <taxon>Bacteria</taxon>
        <taxon>Pseudomonadati</taxon>
        <taxon>Pseudomonadota</taxon>
        <taxon>Gammaproteobacteria</taxon>
        <taxon>Pseudomonadales</taxon>
        <taxon>Pseudomonadaceae</taxon>
        <taxon>Pseudomonas</taxon>
    </lineage>
</organism>
<evidence type="ECO:0000256" key="2">
    <source>
        <dbReference type="ARBA" id="ARBA00022669"/>
    </source>
</evidence>
<dbReference type="InterPro" id="IPR004302">
    <property type="entry name" value="Cellulose/chitin-bd_N"/>
</dbReference>
<dbReference type="GO" id="GO:0005576">
    <property type="term" value="C:extracellular region"/>
    <property type="evidence" value="ECO:0007669"/>
    <property type="project" value="InterPro"/>
</dbReference>
<keyword evidence="1" id="KW-0964">Secreted</keyword>
<dbReference type="AlphaFoldDB" id="A0A5M8FEY8"/>
<feature type="signal peptide" evidence="4">
    <location>
        <begin position="1"/>
        <end position="25"/>
    </location>
</feature>
<evidence type="ECO:0000256" key="1">
    <source>
        <dbReference type="ARBA" id="ARBA00022525"/>
    </source>
</evidence>
<dbReference type="PANTHER" id="PTHR34823">
    <property type="entry name" value="GLCNAC-BINDING PROTEIN A"/>
    <property type="match status" value="1"/>
</dbReference>
<dbReference type="Pfam" id="PF18416">
    <property type="entry name" value="GbpA_2"/>
    <property type="match status" value="1"/>
</dbReference>
<dbReference type="GO" id="GO:0030246">
    <property type="term" value="F:carbohydrate binding"/>
    <property type="evidence" value="ECO:0007669"/>
    <property type="project" value="InterPro"/>
</dbReference>
<comment type="caution">
    <text evidence="6">The sequence shown here is derived from an EMBL/GenBank/DDBJ whole genome shotgun (WGS) entry which is preliminary data.</text>
</comment>